<comment type="caution">
    <text evidence="1">The sequence shown here is derived from an EMBL/GenBank/DDBJ whole genome shotgun (WGS) entry which is preliminary data.</text>
</comment>
<evidence type="ECO:0000313" key="2">
    <source>
        <dbReference type="Proteomes" id="UP000469430"/>
    </source>
</evidence>
<name>A0A6I4TTD7_9SPHN</name>
<proteinExistence type="predicted"/>
<organism evidence="1 2">
    <name type="scientific">Croceibacterium xixiisoli</name>
    <dbReference type="NCBI Taxonomy" id="1476466"/>
    <lineage>
        <taxon>Bacteria</taxon>
        <taxon>Pseudomonadati</taxon>
        <taxon>Pseudomonadota</taxon>
        <taxon>Alphaproteobacteria</taxon>
        <taxon>Sphingomonadales</taxon>
        <taxon>Erythrobacteraceae</taxon>
        <taxon>Croceibacterium</taxon>
    </lineage>
</organism>
<dbReference type="RefSeq" id="WP_161390120.1">
    <property type="nucleotide sequence ID" value="NZ_JBHSCP010000001.1"/>
</dbReference>
<sequence>MIGRPGTGWQTIIADLSLILFMITVAANDGAFQAARAADARAETAAGALQGEPVAVYRATAQGVSLADWLGGQGQDPRQQLTIVARYADGGEAAVATTAVELADQARVLGLNPRIMLEFGPAEEVLAILAYDADPANWHGDCMKSSESGTAGAADEDEKCG</sequence>
<protein>
    <submittedName>
        <fullName evidence="1">Uncharacterized protein</fullName>
    </submittedName>
</protein>
<dbReference type="AlphaFoldDB" id="A0A6I4TTD7"/>
<dbReference type="EMBL" id="WTYJ01000001">
    <property type="protein sequence ID" value="MXO98480.1"/>
    <property type="molecule type" value="Genomic_DNA"/>
</dbReference>
<dbReference type="OrthoDB" id="7411269at2"/>
<reference evidence="1 2" key="1">
    <citation type="submission" date="2019-12" db="EMBL/GenBank/DDBJ databases">
        <title>Genomic-based taxomic classification of the family Erythrobacteraceae.</title>
        <authorList>
            <person name="Xu L."/>
        </authorList>
    </citation>
    <scope>NUCLEOTIDE SEQUENCE [LARGE SCALE GENOMIC DNA]</scope>
    <source>
        <strain evidence="1 2">S36</strain>
    </source>
</reference>
<evidence type="ECO:0000313" key="1">
    <source>
        <dbReference type="EMBL" id="MXO98480.1"/>
    </source>
</evidence>
<gene>
    <name evidence="1" type="ORF">GRI97_05700</name>
</gene>
<accession>A0A6I4TTD7</accession>
<dbReference type="Proteomes" id="UP000469430">
    <property type="component" value="Unassembled WGS sequence"/>
</dbReference>
<keyword evidence="2" id="KW-1185">Reference proteome</keyword>